<gene>
    <name evidence="2" type="ORF">PISMIDRAFT_24223</name>
</gene>
<keyword evidence="3" id="KW-1185">Reference proteome</keyword>
<evidence type="ECO:0000256" key="1">
    <source>
        <dbReference type="SAM" id="MobiDB-lite"/>
    </source>
</evidence>
<accession>A0A0C9Z1X9</accession>
<feature type="region of interest" description="Disordered" evidence="1">
    <location>
        <begin position="1"/>
        <end position="48"/>
    </location>
</feature>
<protein>
    <submittedName>
        <fullName evidence="2">Uncharacterized protein</fullName>
    </submittedName>
</protein>
<dbReference type="EMBL" id="KN833768">
    <property type="protein sequence ID" value="KIK20284.1"/>
    <property type="molecule type" value="Genomic_DNA"/>
</dbReference>
<dbReference type="Proteomes" id="UP000054018">
    <property type="component" value="Unassembled WGS sequence"/>
</dbReference>
<feature type="compositionally biased region" description="Basic and acidic residues" evidence="1">
    <location>
        <begin position="1"/>
        <end position="11"/>
    </location>
</feature>
<dbReference type="AlphaFoldDB" id="A0A0C9Z1X9"/>
<organism evidence="2 3">
    <name type="scientific">Pisolithus microcarpus 441</name>
    <dbReference type="NCBI Taxonomy" id="765257"/>
    <lineage>
        <taxon>Eukaryota</taxon>
        <taxon>Fungi</taxon>
        <taxon>Dikarya</taxon>
        <taxon>Basidiomycota</taxon>
        <taxon>Agaricomycotina</taxon>
        <taxon>Agaricomycetes</taxon>
        <taxon>Agaricomycetidae</taxon>
        <taxon>Boletales</taxon>
        <taxon>Sclerodermatineae</taxon>
        <taxon>Pisolithaceae</taxon>
        <taxon>Pisolithus</taxon>
    </lineage>
</organism>
<reference evidence="3" key="2">
    <citation type="submission" date="2015-01" db="EMBL/GenBank/DDBJ databases">
        <title>Evolutionary Origins and Diversification of the Mycorrhizal Mutualists.</title>
        <authorList>
            <consortium name="DOE Joint Genome Institute"/>
            <consortium name="Mycorrhizal Genomics Consortium"/>
            <person name="Kohler A."/>
            <person name="Kuo A."/>
            <person name="Nagy L.G."/>
            <person name="Floudas D."/>
            <person name="Copeland A."/>
            <person name="Barry K.W."/>
            <person name="Cichocki N."/>
            <person name="Veneault-Fourrey C."/>
            <person name="LaButti K."/>
            <person name="Lindquist E.A."/>
            <person name="Lipzen A."/>
            <person name="Lundell T."/>
            <person name="Morin E."/>
            <person name="Murat C."/>
            <person name="Riley R."/>
            <person name="Ohm R."/>
            <person name="Sun H."/>
            <person name="Tunlid A."/>
            <person name="Henrissat B."/>
            <person name="Grigoriev I.V."/>
            <person name="Hibbett D.S."/>
            <person name="Martin F."/>
        </authorList>
    </citation>
    <scope>NUCLEOTIDE SEQUENCE [LARGE SCALE GENOMIC DNA]</scope>
    <source>
        <strain evidence="3">441</strain>
    </source>
</reference>
<sequence length="144" mass="16034">MSAEWKAKREVTTNVRGKSSLFASGKRDEPQTEEKKPNTMHPGRPNVNTPSVQWVIVNAWDVILNMSRPERKWAHTISIDLNWCPFDDSPYEGEGAMQGWKQCQWGGGSSCIDSWGTSESIRDVSANMTNGANLGIPDAGWPLQ</sequence>
<dbReference type="HOGENOM" id="CLU_1797233_0_0_1"/>
<proteinExistence type="predicted"/>
<feature type="compositionally biased region" description="Basic and acidic residues" evidence="1">
    <location>
        <begin position="25"/>
        <end position="37"/>
    </location>
</feature>
<evidence type="ECO:0000313" key="2">
    <source>
        <dbReference type="EMBL" id="KIK20284.1"/>
    </source>
</evidence>
<reference evidence="2 3" key="1">
    <citation type="submission" date="2014-04" db="EMBL/GenBank/DDBJ databases">
        <authorList>
            <consortium name="DOE Joint Genome Institute"/>
            <person name="Kuo A."/>
            <person name="Kohler A."/>
            <person name="Costa M.D."/>
            <person name="Nagy L.G."/>
            <person name="Floudas D."/>
            <person name="Copeland A."/>
            <person name="Barry K.W."/>
            <person name="Cichocki N."/>
            <person name="Veneault-Fourrey C."/>
            <person name="LaButti K."/>
            <person name="Lindquist E.A."/>
            <person name="Lipzen A."/>
            <person name="Lundell T."/>
            <person name="Morin E."/>
            <person name="Murat C."/>
            <person name="Sun H."/>
            <person name="Tunlid A."/>
            <person name="Henrissat B."/>
            <person name="Grigoriev I.V."/>
            <person name="Hibbett D.S."/>
            <person name="Martin F."/>
            <person name="Nordberg H.P."/>
            <person name="Cantor M.N."/>
            <person name="Hua S.X."/>
        </authorList>
    </citation>
    <scope>NUCLEOTIDE SEQUENCE [LARGE SCALE GENOMIC DNA]</scope>
    <source>
        <strain evidence="2 3">441</strain>
    </source>
</reference>
<name>A0A0C9Z1X9_9AGAM</name>
<evidence type="ECO:0000313" key="3">
    <source>
        <dbReference type="Proteomes" id="UP000054018"/>
    </source>
</evidence>